<dbReference type="InterPro" id="IPR035976">
    <property type="entry name" value="Sushi/SCR/CCP_sf"/>
</dbReference>
<evidence type="ECO:0000256" key="5">
    <source>
        <dbReference type="PROSITE-ProRule" id="PRU00302"/>
    </source>
</evidence>
<protein>
    <submittedName>
        <fullName evidence="10">Uncharacterized protein</fullName>
    </submittedName>
</protein>
<keyword evidence="2" id="KW-0677">Repeat</keyword>
<dbReference type="PANTHER" id="PTHR19325">
    <property type="entry name" value="COMPLEMENT COMPONENT-RELATED SUSHI DOMAIN-CONTAINING"/>
    <property type="match status" value="1"/>
</dbReference>
<dbReference type="InterPro" id="IPR002035">
    <property type="entry name" value="VWF_A"/>
</dbReference>
<dbReference type="SUPFAM" id="SSF53300">
    <property type="entry name" value="vWA-like"/>
    <property type="match status" value="1"/>
</dbReference>
<dbReference type="Pfam" id="PF00084">
    <property type="entry name" value="Sushi"/>
    <property type="match status" value="4"/>
</dbReference>
<evidence type="ECO:0000313" key="11">
    <source>
        <dbReference type="Proteomes" id="UP000749559"/>
    </source>
</evidence>
<dbReference type="AlphaFoldDB" id="A0A8S4N1B4"/>
<evidence type="ECO:0000256" key="4">
    <source>
        <dbReference type="ARBA" id="ARBA00023180"/>
    </source>
</evidence>
<keyword evidence="1 5" id="KW-0768">Sushi</keyword>
<proteinExistence type="predicted"/>
<dbReference type="SUPFAM" id="SSF57535">
    <property type="entry name" value="Complement control module/SCR domain"/>
    <property type="match status" value="4"/>
</dbReference>
<evidence type="ECO:0000256" key="2">
    <source>
        <dbReference type="ARBA" id="ARBA00022737"/>
    </source>
</evidence>
<comment type="caution">
    <text evidence="10">The sequence shown here is derived from an EMBL/GenBank/DDBJ whole genome shotgun (WGS) entry which is preliminary data.</text>
</comment>
<feature type="signal peptide" evidence="7">
    <location>
        <begin position="1"/>
        <end position="24"/>
    </location>
</feature>
<dbReference type="PROSITE" id="PS50923">
    <property type="entry name" value="SUSHI"/>
    <property type="match status" value="3"/>
</dbReference>
<dbReference type="InterPro" id="IPR000436">
    <property type="entry name" value="Sushi_SCR_CCP_dom"/>
</dbReference>
<dbReference type="Proteomes" id="UP000749559">
    <property type="component" value="Unassembled WGS sequence"/>
</dbReference>
<feature type="domain" description="VWFA" evidence="8">
    <location>
        <begin position="528"/>
        <end position="726"/>
    </location>
</feature>
<dbReference type="CDD" id="cd00033">
    <property type="entry name" value="CCP"/>
    <property type="match status" value="4"/>
</dbReference>
<dbReference type="OrthoDB" id="6103690at2759"/>
<evidence type="ECO:0000256" key="7">
    <source>
        <dbReference type="SAM" id="SignalP"/>
    </source>
</evidence>
<dbReference type="PANTHER" id="PTHR19325:SF567">
    <property type="entry name" value="SUSHI, VON WILLEBRAND FACTOR TYPE A, EGF AND PENTRAXIN DOMAIN-CONTAINING PROTEIN 1-LIKE"/>
    <property type="match status" value="1"/>
</dbReference>
<dbReference type="CDD" id="cd01450">
    <property type="entry name" value="vWFA_subfamily_ECM"/>
    <property type="match status" value="1"/>
</dbReference>
<evidence type="ECO:0000256" key="6">
    <source>
        <dbReference type="SAM" id="MobiDB-lite"/>
    </source>
</evidence>
<keyword evidence="11" id="KW-1185">Reference proteome</keyword>
<gene>
    <name evidence="10" type="ORF">OFUS_LOCUS2054</name>
</gene>
<feature type="domain" description="Sushi" evidence="9">
    <location>
        <begin position="392"/>
        <end position="456"/>
    </location>
</feature>
<dbReference type="SMART" id="SM00032">
    <property type="entry name" value="CCP"/>
    <property type="match status" value="4"/>
</dbReference>
<accession>A0A8S4N1B4</accession>
<dbReference type="EMBL" id="CAIIXF020000001">
    <property type="protein sequence ID" value="CAH1774632.1"/>
    <property type="molecule type" value="Genomic_DNA"/>
</dbReference>
<reference evidence="10" key="1">
    <citation type="submission" date="2022-03" db="EMBL/GenBank/DDBJ databases">
        <authorList>
            <person name="Martin C."/>
        </authorList>
    </citation>
    <scope>NUCLEOTIDE SEQUENCE</scope>
</reference>
<feature type="domain" description="Sushi" evidence="9">
    <location>
        <begin position="319"/>
        <end position="391"/>
    </location>
</feature>
<dbReference type="Gene3D" id="2.10.70.10">
    <property type="entry name" value="Complement Module, domain 1"/>
    <property type="match status" value="4"/>
</dbReference>
<dbReference type="InterPro" id="IPR050350">
    <property type="entry name" value="Compl-Cell_Adhes-Reg"/>
</dbReference>
<dbReference type="PROSITE" id="PS50234">
    <property type="entry name" value="VWFA"/>
    <property type="match status" value="1"/>
</dbReference>
<evidence type="ECO:0000259" key="9">
    <source>
        <dbReference type="PROSITE" id="PS50923"/>
    </source>
</evidence>
<dbReference type="Gene3D" id="3.40.50.410">
    <property type="entry name" value="von Willebrand factor, type A domain"/>
    <property type="match status" value="1"/>
</dbReference>
<evidence type="ECO:0000256" key="3">
    <source>
        <dbReference type="ARBA" id="ARBA00023157"/>
    </source>
</evidence>
<dbReference type="InterPro" id="IPR036465">
    <property type="entry name" value="vWFA_dom_sf"/>
</dbReference>
<evidence type="ECO:0000313" key="10">
    <source>
        <dbReference type="EMBL" id="CAH1774632.1"/>
    </source>
</evidence>
<keyword evidence="4" id="KW-0325">Glycoprotein</keyword>
<keyword evidence="3" id="KW-1015">Disulfide bond</keyword>
<sequence length="739" mass="80834">MDTYGLLFQVFTFGFILFEEFTHAEVPTNVCNFTLYGYKLADSESSCHYYFCNGFGEEWQRRKCKYSGAVPKYYRRRYRFLETRINLCRTYSKECTEKVEDLKKITTQKIVPPTTPPCIPLGGKCTYGTKCCPSSEIDVDIICNYDEGICEERCREEGESCSGSGDCCPGGNLICDGGTCKPIDCEYPMAPDHGSIETRSTPANDVGRLRVGGIVHFDCDPCYEIVPDDEGNVDDNLRCQPDGTWDGPEPTCREKECTTLPAPQDGSRDPPNGPDKCGDTVTVDCDDGFKPSGTLVREVTCIDSGRGARWDKTPMTCNPNCEYPTAPENGFIVAGTSAGPNSQGRLDVGGTVRFDCDPCYTLTPDGSGRVDNDLTCQSDGTWDDDIPTCTELQCDVIEAPANGKRTPSNGPDKCGETVTFECDEGFEPAGTKVDTVNCVQDGNSADWDEEPMTCEGGTCVSLRGECQEGVRGKECCAEEILTCSLEKVCCRDRSGDCRNDGDCCRGLTCSSLGTCEPPISIKCVDPQDIMFAVDTSCSIAEADKDRIRTFMTEMARAFELSNAPDNGIQMGAVTFNDNYQHVAYLKDAKDPERLIKRIETMSLVEEGCRTHTFAALKAMEDIYFTPAQGKRAGVVSKLILLSDGVTKPSNKQKNTFQNADSLRELGVEIIVVGLPQGCDAKAKNCEPKVIGEEEWMGISGADEDPNLLFNVLNTDFTKLRETIQNIGVSICGEGSVTIN</sequence>
<organism evidence="10 11">
    <name type="scientific">Owenia fusiformis</name>
    <name type="common">Polychaete worm</name>
    <dbReference type="NCBI Taxonomy" id="6347"/>
    <lineage>
        <taxon>Eukaryota</taxon>
        <taxon>Metazoa</taxon>
        <taxon>Spiralia</taxon>
        <taxon>Lophotrochozoa</taxon>
        <taxon>Annelida</taxon>
        <taxon>Polychaeta</taxon>
        <taxon>Sedentaria</taxon>
        <taxon>Canalipalpata</taxon>
        <taxon>Sabellida</taxon>
        <taxon>Oweniida</taxon>
        <taxon>Oweniidae</taxon>
        <taxon>Owenia</taxon>
    </lineage>
</organism>
<keyword evidence="7" id="KW-0732">Signal</keyword>
<name>A0A8S4N1B4_OWEFU</name>
<feature type="chain" id="PRO_5035719515" evidence="7">
    <location>
        <begin position="25"/>
        <end position="739"/>
    </location>
</feature>
<comment type="caution">
    <text evidence="5">Lacks conserved residue(s) required for the propagation of feature annotation.</text>
</comment>
<evidence type="ECO:0000256" key="1">
    <source>
        <dbReference type="ARBA" id="ARBA00022659"/>
    </source>
</evidence>
<evidence type="ECO:0000259" key="8">
    <source>
        <dbReference type="PROSITE" id="PS50234"/>
    </source>
</evidence>
<dbReference type="Pfam" id="PF00092">
    <property type="entry name" value="VWA"/>
    <property type="match status" value="1"/>
</dbReference>
<feature type="domain" description="Sushi" evidence="9">
    <location>
        <begin position="183"/>
        <end position="254"/>
    </location>
</feature>
<feature type="region of interest" description="Disordered" evidence="6">
    <location>
        <begin position="242"/>
        <end position="275"/>
    </location>
</feature>
<dbReference type="SMART" id="SM00327">
    <property type="entry name" value="VWA"/>
    <property type="match status" value="1"/>
</dbReference>